<evidence type="ECO:0000256" key="4">
    <source>
        <dbReference type="PROSITE-ProRule" id="PRU00335"/>
    </source>
</evidence>
<dbReference type="Proteomes" id="UP000199120">
    <property type="component" value="Unassembled WGS sequence"/>
</dbReference>
<dbReference type="PANTHER" id="PTHR47506:SF7">
    <property type="entry name" value="TRANSCRIPTIONAL REGULATORY PROTEIN"/>
    <property type="match status" value="1"/>
</dbReference>
<dbReference type="Gene3D" id="1.10.10.60">
    <property type="entry name" value="Homeodomain-like"/>
    <property type="match status" value="1"/>
</dbReference>
<keyword evidence="2 4" id="KW-0238">DNA-binding</keyword>
<sequence>MKKSRSEVAQTRKRIVEVASEEIRRNGIQATVLADVMAKAGLTHGGFYRHFESKDQLVAEACASGMAVILDAAAAAAESAAAEGDNKAAFRSIVERYLSAEHRDNPTGGCVLAGLGSELARADEPARAAASGAFSELVDVMAKRIRRRNPEAARSDAVFALSAMIGAITMSRVMTDPALSDSILQDVKRHLDAM</sequence>
<dbReference type="OrthoDB" id="9798857at2"/>
<dbReference type="Pfam" id="PF00440">
    <property type="entry name" value="TetR_N"/>
    <property type="match status" value="1"/>
</dbReference>
<dbReference type="RefSeq" id="WP_090551858.1">
    <property type="nucleotide sequence ID" value="NZ_FNSR01000003.1"/>
</dbReference>
<evidence type="ECO:0000313" key="7">
    <source>
        <dbReference type="Proteomes" id="UP000199120"/>
    </source>
</evidence>
<evidence type="ECO:0000313" key="6">
    <source>
        <dbReference type="EMBL" id="SEK33216.1"/>
    </source>
</evidence>
<keyword evidence="1" id="KW-0805">Transcription regulation</keyword>
<dbReference type="AlphaFoldDB" id="A0A1H7G4D6"/>
<reference evidence="7" key="1">
    <citation type="submission" date="2016-10" db="EMBL/GenBank/DDBJ databases">
        <authorList>
            <person name="Varghese N."/>
            <person name="Submissions S."/>
        </authorList>
    </citation>
    <scope>NUCLEOTIDE SEQUENCE [LARGE SCALE GENOMIC DNA]</scope>
    <source>
        <strain evidence="7">LMG 26416</strain>
    </source>
</reference>
<dbReference type="PROSITE" id="PS50977">
    <property type="entry name" value="HTH_TETR_2"/>
    <property type="match status" value="1"/>
</dbReference>
<name>A0A1H7G4D6_9BURK</name>
<accession>A0A1H7G4D6</accession>
<dbReference type="SUPFAM" id="SSF46689">
    <property type="entry name" value="Homeodomain-like"/>
    <property type="match status" value="1"/>
</dbReference>
<dbReference type="EMBL" id="FOAJ01000001">
    <property type="protein sequence ID" value="SEK33216.1"/>
    <property type="molecule type" value="Genomic_DNA"/>
</dbReference>
<dbReference type="InterPro" id="IPR009057">
    <property type="entry name" value="Homeodomain-like_sf"/>
</dbReference>
<keyword evidence="7" id="KW-1185">Reference proteome</keyword>
<dbReference type="PRINTS" id="PR00455">
    <property type="entry name" value="HTHTETR"/>
</dbReference>
<evidence type="ECO:0000259" key="5">
    <source>
        <dbReference type="PROSITE" id="PS50977"/>
    </source>
</evidence>
<feature type="domain" description="HTH tetR-type" evidence="5">
    <location>
        <begin position="9"/>
        <end position="69"/>
    </location>
</feature>
<dbReference type="InterPro" id="IPR036271">
    <property type="entry name" value="Tet_transcr_reg_TetR-rel_C_sf"/>
</dbReference>
<feature type="DNA-binding region" description="H-T-H motif" evidence="4">
    <location>
        <begin position="32"/>
        <end position="51"/>
    </location>
</feature>
<dbReference type="InterPro" id="IPR001647">
    <property type="entry name" value="HTH_TetR"/>
</dbReference>
<dbReference type="SUPFAM" id="SSF48498">
    <property type="entry name" value="Tetracyclin repressor-like, C-terminal domain"/>
    <property type="match status" value="1"/>
</dbReference>
<proteinExistence type="predicted"/>
<dbReference type="PANTHER" id="PTHR47506">
    <property type="entry name" value="TRANSCRIPTIONAL REGULATORY PROTEIN"/>
    <property type="match status" value="1"/>
</dbReference>
<dbReference type="InterPro" id="IPR054156">
    <property type="entry name" value="YxaF_TetR_C"/>
</dbReference>
<keyword evidence="3" id="KW-0804">Transcription</keyword>
<dbReference type="STRING" id="416943.SAMN05445871_5635"/>
<protein>
    <submittedName>
        <fullName evidence="6">Transcriptional regulator, TetR family</fullName>
    </submittedName>
</protein>
<evidence type="ECO:0000256" key="3">
    <source>
        <dbReference type="ARBA" id="ARBA00023163"/>
    </source>
</evidence>
<dbReference type="Gene3D" id="1.10.357.10">
    <property type="entry name" value="Tetracycline Repressor, domain 2"/>
    <property type="match status" value="1"/>
</dbReference>
<gene>
    <name evidence="6" type="ORF">SAMN05192542_101608</name>
</gene>
<organism evidence="6 7">
    <name type="scientific">Paraburkholderia caballeronis</name>
    <dbReference type="NCBI Taxonomy" id="416943"/>
    <lineage>
        <taxon>Bacteria</taxon>
        <taxon>Pseudomonadati</taxon>
        <taxon>Pseudomonadota</taxon>
        <taxon>Betaproteobacteria</taxon>
        <taxon>Burkholderiales</taxon>
        <taxon>Burkholderiaceae</taxon>
        <taxon>Paraburkholderia</taxon>
    </lineage>
</organism>
<dbReference type="Pfam" id="PF21993">
    <property type="entry name" value="TetR_C_13_2"/>
    <property type="match status" value="1"/>
</dbReference>
<evidence type="ECO:0000256" key="2">
    <source>
        <dbReference type="ARBA" id="ARBA00023125"/>
    </source>
</evidence>
<dbReference type="GO" id="GO:0003677">
    <property type="term" value="F:DNA binding"/>
    <property type="evidence" value="ECO:0007669"/>
    <property type="project" value="UniProtKB-UniRule"/>
</dbReference>
<evidence type="ECO:0000256" key="1">
    <source>
        <dbReference type="ARBA" id="ARBA00023015"/>
    </source>
</evidence>